<accession>A0A1A9V8E7</accession>
<name>A0A1A9V8E7_GLOAU</name>
<dbReference type="VEuPathDB" id="VectorBase:GAUT029139"/>
<proteinExistence type="predicted"/>
<keyword evidence="2" id="KW-1185">Reference proteome</keyword>
<dbReference type="AlphaFoldDB" id="A0A1A9V8E7"/>
<evidence type="ECO:0000313" key="1">
    <source>
        <dbReference type="EnsemblMetazoa" id="GAUT029139-PA"/>
    </source>
</evidence>
<protein>
    <submittedName>
        <fullName evidence="1">Uncharacterized protein</fullName>
    </submittedName>
</protein>
<reference evidence="1" key="1">
    <citation type="submission" date="2020-05" db="UniProtKB">
        <authorList>
            <consortium name="EnsemblMetazoa"/>
        </authorList>
    </citation>
    <scope>IDENTIFICATION</scope>
    <source>
        <strain evidence="1">TTRI</strain>
    </source>
</reference>
<evidence type="ECO:0000313" key="2">
    <source>
        <dbReference type="Proteomes" id="UP000078200"/>
    </source>
</evidence>
<dbReference type="EnsemblMetazoa" id="GAUT029139-RA">
    <property type="protein sequence ID" value="GAUT029139-PA"/>
    <property type="gene ID" value="GAUT029139"/>
</dbReference>
<dbReference type="Proteomes" id="UP000078200">
    <property type="component" value="Unassembled WGS sequence"/>
</dbReference>
<organism evidence="1 2">
    <name type="scientific">Glossina austeni</name>
    <name type="common">Savannah tsetse fly</name>
    <dbReference type="NCBI Taxonomy" id="7395"/>
    <lineage>
        <taxon>Eukaryota</taxon>
        <taxon>Metazoa</taxon>
        <taxon>Ecdysozoa</taxon>
        <taxon>Arthropoda</taxon>
        <taxon>Hexapoda</taxon>
        <taxon>Insecta</taxon>
        <taxon>Pterygota</taxon>
        <taxon>Neoptera</taxon>
        <taxon>Endopterygota</taxon>
        <taxon>Diptera</taxon>
        <taxon>Brachycera</taxon>
        <taxon>Muscomorpha</taxon>
        <taxon>Hippoboscoidea</taxon>
        <taxon>Glossinidae</taxon>
        <taxon>Glossina</taxon>
    </lineage>
</organism>
<sequence length="119" mass="13828">MRNELIELNLQHYEIELRKTEEEEEDCLVLIKEIRANVSSSYSPPTKRPNLLRTSSAVSVASSKVYLNNDDNRLRLNVTKDFRCMPTWQITFCIRSYKIRGLHVIIGLGIVTLRVVHIN</sequence>